<dbReference type="Pfam" id="PF02926">
    <property type="entry name" value="THUMP"/>
    <property type="match status" value="1"/>
</dbReference>
<protein>
    <submittedName>
        <fullName evidence="4">THUMP domain</fullName>
    </submittedName>
</protein>
<dbReference type="InterPro" id="IPR004114">
    <property type="entry name" value="THUMP_dom"/>
</dbReference>
<dbReference type="EMBL" id="KE747824">
    <property type="protein sequence ID" value="RMZ70207.1"/>
    <property type="molecule type" value="Genomic_DNA"/>
</dbReference>
<evidence type="ECO:0000313" key="5">
    <source>
        <dbReference type="Proteomes" id="UP000265663"/>
    </source>
</evidence>
<dbReference type="PANTHER" id="PTHR13452:SF10">
    <property type="entry name" value="THUMP DOMAIN-CONTAINING PROTEIN 1"/>
    <property type="match status" value="1"/>
</dbReference>
<accession>A0A3M7M6T5</accession>
<sequence length="167" mass="18241">MLTRSPLEPVSFVHKICQDIADGAQPRNLSYVKRLTPITATDKATPEGLEAVAKQVLAPHFHGADQAGKKVKALPSSDDAAVLVFLRDDVIRTIAALVGPNHKVDLKGYDLLIIVEIYKNVLGMSVVGHDFDTLKRYNIDELRQPRASARSEATDETKGPTADRDEA</sequence>
<evidence type="ECO:0000259" key="3">
    <source>
        <dbReference type="PROSITE" id="PS51165"/>
    </source>
</evidence>
<dbReference type="SUPFAM" id="SSF143437">
    <property type="entry name" value="THUMP domain-like"/>
    <property type="match status" value="1"/>
</dbReference>
<dbReference type="AlphaFoldDB" id="A0A3M7M6T5"/>
<dbReference type="InterPro" id="IPR040183">
    <property type="entry name" value="THUMPD1-like"/>
</dbReference>
<dbReference type="Proteomes" id="UP000265663">
    <property type="component" value="Unassembled WGS sequence"/>
</dbReference>
<feature type="region of interest" description="Disordered" evidence="2">
    <location>
        <begin position="144"/>
        <end position="167"/>
    </location>
</feature>
<dbReference type="PROSITE" id="PS51165">
    <property type="entry name" value="THUMP"/>
    <property type="match status" value="1"/>
</dbReference>
<evidence type="ECO:0000256" key="2">
    <source>
        <dbReference type="SAM" id="MobiDB-lite"/>
    </source>
</evidence>
<reference evidence="4 5" key="1">
    <citation type="journal article" date="2014" name="PLoS ONE">
        <title>De novo Genome Assembly of the Fungal Plant Pathogen Pyrenophora semeniperda.</title>
        <authorList>
            <person name="Soliai M.M."/>
            <person name="Meyer S.E."/>
            <person name="Udall J.A."/>
            <person name="Elzinga D.E."/>
            <person name="Hermansen R.A."/>
            <person name="Bodily P.M."/>
            <person name="Hart A.A."/>
            <person name="Coleman C.E."/>
        </authorList>
    </citation>
    <scope>NUCLEOTIDE SEQUENCE [LARGE SCALE GENOMIC DNA]</scope>
    <source>
        <strain evidence="4 5">CCB06</strain>
        <tissue evidence="4">Mycelium</tissue>
    </source>
</reference>
<feature type="domain" description="THUMP" evidence="3">
    <location>
        <begin position="19"/>
        <end position="128"/>
    </location>
</feature>
<dbReference type="OrthoDB" id="367221at2759"/>
<dbReference type="PANTHER" id="PTHR13452">
    <property type="entry name" value="THUMP DOMAIN CONTAINING PROTEIN 1-RELATED"/>
    <property type="match status" value="1"/>
</dbReference>
<dbReference type="CDD" id="cd11717">
    <property type="entry name" value="THUMP_THUMPD1_like"/>
    <property type="match status" value="1"/>
</dbReference>
<proteinExistence type="predicted"/>
<organism evidence="4 5">
    <name type="scientific">Pyrenophora seminiperda CCB06</name>
    <dbReference type="NCBI Taxonomy" id="1302712"/>
    <lineage>
        <taxon>Eukaryota</taxon>
        <taxon>Fungi</taxon>
        <taxon>Dikarya</taxon>
        <taxon>Ascomycota</taxon>
        <taxon>Pezizomycotina</taxon>
        <taxon>Dothideomycetes</taxon>
        <taxon>Pleosporomycetidae</taxon>
        <taxon>Pleosporales</taxon>
        <taxon>Pleosporineae</taxon>
        <taxon>Pleosporaceae</taxon>
        <taxon>Pyrenophora</taxon>
    </lineage>
</organism>
<gene>
    <name evidence="4" type="ORF">GMOD_00000269</name>
</gene>
<feature type="compositionally biased region" description="Basic and acidic residues" evidence="2">
    <location>
        <begin position="152"/>
        <end position="167"/>
    </location>
</feature>
<dbReference type="GO" id="GO:0003723">
    <property type="term" value="F:RNA binding"/>
    <property type="evidence" value="ECO:0007669"/>
    <property type="project" value="UniProtKB-UniRule"/>
</dbReference>
<name>A0A3M7M6T5_9PLEO</name>
<keyword evidence="5" id="KW-1185">Reference proteome</keyword>
<evidence type="ECO:0000313" key="4">
    <source>
        <dbReference type="EMBL" id="RMZ70207.1"/>
    </source>
</evidence>
<dbReference type="Gene3D" id="3.30.2300.10">
    <property type="entry name" value="THUMP superfamily"/>
    <property type="match status" value="1"/>
</dbReference>
<evidence type="ECO:0000256" key="1">
    <source>
        <dbReference type="PROSITE-ProRule" id="PRU00529"/>
    </source>
</evidence>
<keyword evidence="1" id="KW-0694">RNA-binding</keyword>
<dbReference type="GO" id="GO:0006400">
    <property type="term" value="P:tRNA modification"/>
    <property type="evidence" value="ECO:0007669"/>
    <property type="project" value="InterPro"/>
</dbReference>